<proteinExistence type="predicted"/>
<accession>A0A0B0PUW8</accession>
<evidence type="ECO:0000313" key="1">
    <source>
        <dbReference type="EMBL" id="KHG28229.1"/>
    </source>
</evidence>
<name>A0A0B0PUW8_GOSAR</name>
<gene>
    <name evidence="1" type="ORF">F383_11096</name>
</gene>
<protein>
    <submittedName>
        <fullName evidence="1">Uncharacterized protein</fullName>
    </submittedName>
</protein>
<dbReference type="Proteomes" id="UP000032142">
    <property type="component" value="Unassembled WGS sequence"/>
</dbReference>
<sequence length="48" mass="5228">MQISVYHLSLFIFICKLSNPRESHSITDVCALMEPTPDSGVSCSSIVA</sequence>
<dbReference type="AlphaFoldDB" id="A0A0B0PUW8"/>
<dbReference type="EMBL" id="KN444136">
    <property type="protein sequence ID" value="KHG28229.1"/>
    <property type="molecule type" value="Genomic_DNA"/>
</dbReference>
<evidence type="ECO:0000313" key="2">
    <source>
        <dbReference type="Proteomes" id="UP000032142"/>
    </source>
</evidence>
<reference evidence="2" key="1">
    <citation type="submission" date="2014-09" db="EMBL/GenBank/DDBJ databases">
        <authorList>
            <person name="Mudge J."/>
            <person name="Ramaraj T."/>
            <person name="Lindquist I.E."/>
            <person name="Bharti A.K."/>
            <person name="Sundararajan A."/>
            <person name="Cameron C.T."/>
            <person name="Woodward J.E."/>
            <person name="May G.D."/>
            <person name="Brubaker C."/>
            <person name="Broadhvest J."/>
            <person name="Wilkins T.A."/>
        </authorList>
    </citation>
    <scope>NUCLEOTIDE SEQUENCE</scope>
    <source>
        <strain evidence="2">cv. AKA8401</strain>
    </source>
</reference>
<organism evidence="1 2">
    <name type="scientific">Gossypium arboreum</name>
    <name type="common">Tree cotton</name>
    <name type="synonym">Gossypium nanking</name>
    <dbReference type="NCBI Taxonomy" id="29729"/>
    <lineage>
        <taxon>Eukaryota</taxon>
        <taxon>Viridiplantae</taxon>
        <taxon>Streptophyta</taxon>
        <taxon>Embryophyta</taxon>
        <taxon>Tracheophyta</taxon>
        <taxon>Spermatophyta</taxon>
        <taxon>Magnoliopsida</taxon>
        <taxon>eudicotyledons</taxon>
        <taxon>Gunneridae</taxon>
        <taxon>Pentapetalae</taxon>
        <taxon>rosids</taxon>
        <taxon>malvids</taxon>
        <taxon>Malvales</taxon>
        <taxon>Malvaceae</taxon>
        <taxon>Malvoideae</taxon>
        <taxon>Gossypium</taxon>
    </lineage>
</organism>
<keyword evidence="2" id="KW-1185">Reference proteome</keyword>